<dbReference type="SUPFAM" id="SSF64438">
    <property type="entry name" value="CNF1/YfiH-like putative cysteine hydrolases"/>
    <property type="match status" value="1"/>
</dbReference>
<dbReference type="GO" id="GO:0016787">
    <property type="term" value="F:hydrolase activity"/>
    <property type="evidence" value="ECO:0007669"/>
    <property type="project" value="UniProtKB-KW"/>
</dbReference>
<organism evidence="11 12">
    <name type="scientific">Temperatibacter marinus</name>
    <dbReference type="NCBI Taxonomy" id="1456591"/>
    <lineage>
        <taxon>Bacteria</taxon>
        <taxon>Pseudomonadati</taxon>
        <taxon>Pseudomonadota</taxon>
        <taxon>Alphaproteobacteria</taxon>
        <taxon>Kordiimonadales</taxon>
        <taxon>Temperatibacteraceae</taxon>
        <taxon>Temperatibacter</taxon>
    </lineage>
</organism>
<evidence type="ECO:0000313" key="12">
    <source>
        <dbReference type="Proteomes" id="UP001268683"/>
    </source>
</evidence>
<accession>A0AA52EBA5</accession>
<evidence type="ECO:0000256" key="7">
    <source>
        <dbReference type="ARBA" id="ARBA00047989"/>
    </source>
</evidence>
<comment type="similarity">
    <text evidence="2 10">Belongs to the purine nucleoside phosphorylase YfiH/LACC1 family.</text>
</comment>
<keyword evidence="5" id="KW-0378">Hydrolase</keyword>
<evidence type="ECO:0000256" key="6">
    <source>
        <dbReference type="ARBA" id="ARBA00022833"/>
    </source>
</evidence>
<evidence type="ECO:0000313" key="11">
    <source>
        <dbReference type="EMBL" id="WND01666.1"/>
    </source>
</evidence>
<dbReference type="GO" id="GO:0017061">
    <property type="term" value="F:S-methyl-5-thioadenosine phosphorylase activity"/>
    <property type="evidence" value="ECO:0007669"/>
    <property type="project" value="UniProtKB-EC"/>
</dbReference>
<comment type="catalytic activity">
    <reaction evidence="7">
        <text>adenosine + H2O + H(+) = inosine + NH4(+)</text>
        <dbReference type="Rhea" id="RHEA:24408"/>
        <dbReference type="ChEBI" id="CHEBI:15377"/>
        <dbReference type="ChEBI" id="CHEBI:15378"/>
        <dbReference type="ChEBI" id="CHEBI:16335"/>
        <dbReference type="ChEBI" id="CHEBI:17596"/>
        <dbReference type="ChEBI" id="CHEBI:28938"/>
        <dbReference type="EC" id="3.5.4.4"/>
    </reaction>
    <physiologicalReaction direction="left-to-right" evidence="7">
        <dbReference type="Rhea" id="RHEA:24409"/>
    </physiologicalReaction>
</comment>
<gene>
    <name evidence="11" type="primary">pgeF</name>
    <name evidence="11" type="ORF">QGN29_08850</name>
</gene>
<protein>
    <recommendedName>
        <fullName evidence="10">Purine nucleoside phosphorylase</fullName>
    </recommendedName>
</protein>
<keyword evidence="6" id="KW-0862">Zinc</keyword>
<comment type="catalytic activity">
    <reaction evidence="9">
        <text>S-methyl-5'-thioadenosine + phosphate = 5-(methylsulfanyl)-alpha-D-ribose 1-phosphate + adenine</text>
        <dbReference type="Rhea" id="RHEA:11852"/>
        <dbReference type="ChEBI" id="CHEBI:16708"/>
        <dbReference type="ChEBI" id="CHEBI:17509"/>
        <dbReference type="ChEBI" id="CHEBI:43474"/>
        <dbReference type="ChEBI" id="CHEBI:58533"/>
        <dbReference type="EC" id="2.4.2.28"/>
    </reaction>
    <physiologicalReaction direction="left-to-right" evidence="9">
        <dbReference type="Rhea" id="RHEA:11853"/>
    </physiologicalReaction>
</comment>
<name>A0AA52EBA5_9PROT</name>
<dbReference type="RefSeq" id="WP_310797495.1">
    <property type="nucleotide sequence ID" value="NZ_CP123872.1"/>
</dbReference>
<evidence type="ECO:0000256" key="9">
    <source>
        <dbReference type="ARBA" id="ARBA00049893"/>
    </source>
</evidence>
<dbReference type="PANTHER" id="PTHR30616:SF2">
    <property type="entry name" value="PURINE NUCLEOSIDE PHOSPHORYLASE LACC1"/>
    <property type="match status" value="1"/>
</dbReference>
<comment type="catalytic activity">
    <reaction evidence="8">
        <text>adenosine + phosphate = alpha-D-ribose 1-phosphate + adenine</text>
        <dbReference type="Rhea" id="RHEA:27642"/>
        <dbReference type="ChEBI" id="CHEBI:16335"/>
        <dbReference type="ChEBI" id="CHEBI:16708"/>
        <dbReference type="ChEBI" id="CHEBI:43474"/>
        <dbReference type="ChEBI" id="CHEBI:57720"/>
        <dbReference type="EC" id="2.4.2.1"/>
    </reaction>
    <physiologicalReaction direction="left-to-right" evidence="8">
        <dbReference type="Rhea" id="RHEA:27643"/>
    </physiologicalReaction>
</comment>
<keyword evidence="4" id="KW-0479">Metal-binding</keyword>
<keyword evidence="12" id="KW-1185">Reference proteome</keyword>
<evidence type="ECO:0000256" key="10">
    <source>
        <dbReference type="RuleBase" id="RU361274"/>
    </source>
</evidence>
<dbReference type="InterPro" id="IPR003730">
    <property type="entry name" value="Cu_polyphenol_OxRdtase"/>
</dbReference>
<comment type="catalytic activity">
    <reaction evidence="1">
        <text>inosine + phosphate = alpha-D-ribose 1-phosphate + hypoxanthine</text>
        <dbReference type="Rhea" id="RHEA:27646"/>
        <dbReference type="ChEBI" id="CHEBI:17368"/>
        <dbReference type="ChEBI" id="CHEBI:17596"/>
        <dbReference type="ChEBI" id="CHEBI:43474"/>
        <dbReference type="ChEBI" id="CHEBI:57720"/>
        <dbReference type="EC" id="2.4.2.1"/>
    </reaction>
    <physiologicalReaction direction="left-to-right" evidence="1">
        <dbReference type="Rhea" id="RHEA:27647"/>
    </physiologicalReaction>
</comment>
<evidence type="ECO:0000256" key="3">
    <source>
        <dbReference type="ARBA" id="ARBA00022679"/>
    </source>
</evidence>
<evidence type="ECO:0000256" key="2">
    <source>
        <dbReference type="ARBA" id="ARBA00007353"/>
    </source>
</evidence>
<dbReference type="InterPro" id="IPR011324">
    <property type="entry name" value="Cytotoxic_necrot_fac-like_cat"/>
</dbReference>
<proteinExistence type="inferred from homology"/>
<dbReference type="InterPro" id="IPR038371">
    <property type="entry name" value="Cu_polyphenol_OxRdtase_sf"/>
</dbReference>
<dbReference type="AlphaFoldDB" id="A0AA52EBA5"/>
<dbReference type="Gene3D" id="3.60.140.10">
    <property type="entry name" value="CNF1/YfiH-like putative cysteine hydrolases"/>
    <property type="match status" value="1"/>
</dbReference>
<evidence type="ECO:0000256" key="4">
    <source>
        <dbReference type="ARBA" id="ARBA00022723"/>
    </source>
</evidence>
<reference evidence="11" key="1">
    <citation type="submission" date="2023-04" db="EMBL/GenBank/DDBJ databases">
        <title>Complete genome sequence of Temperatibacter marinus.</title>
        <authorList>
            <person name="Rong J.-C."/>
            <person name="Yi M.-L."/>
            <person name="Zhao Q."/>
        </authorList>
    </citation>
    <scope>NUCLEOTIDE SEQUENCE</scope>
    <source>
        <strain evidence="11">NBRC 110045</strain>
    </source>
</reference>
<dbReference type="PANTHER" id="PTHR30616">
    <property type="entry name" value="UNCHARACTERIZED PROTEIN YFIH"/>
    <property type="match status" value="1"/>
</dbReference>
<evidence type="ECO:0000256" key="5">
    <source>
        <dbReference type="ARBA" id="ARBA00022801"/>
    </source>
</evidence>
<evidence type="ECO:0000256" key="8">
    <source>
        <dbReference type="ARBA" id="ARBA00048968"/>
    </source>
</evidence>
<dbReference type="EMBL" id="CP123872">
    <property type="protein sequence ID" value="WND01666.1"/>
    <property type="molecule type" value="Genomic_DNA"/>
</dbReference>
<dbReference type="GO" id="GO:0005507">
    <property type="term" value="F:copper ion binding"/>
    <property type="evidence" value="ECO:0007669"/>
    <property type="project" value="TreeGrafter"/>
</dbReference>
<keyword evidence="3" id="KW-0808">Transferase</keyword>
<dbReference type="NCBIfam" id="TIGR00726">
    <property type="entry name" value="peptidoglycan editing factor PgeF"/>
    <property type="match status" value="1"/>
</dbReference>
<dbReference type="Proteomes" id="UP001268683">
    <property type="component" value="Chromosome"/>
</dbReference>
<evidence type="ECO:0000256" key="1">
    <source>
        <dbReference type="ARBA" id="ARBA00000553"/>
    </source>
</evidence>
<sequence length="266" mass="28809">MLNIPESGLKKIIAPSLSAPHVSHGFYTRCGGTSTGLYEGLNCGSGSKDSMLAVHENRMLVAQDLSCRRDTPLITPYQVHENVAVTVSGHWAGEPEKADALVSNTPGVIIGILTADCTPILFYDEQAKVIAAAHAGWKGAKRGIIQSTVDLMISLGASTDGIRAAIGPTLAQPSYEVTEEFIGAFLKDTATNDKYFSPGKDHQHWQFNLPCFVEDELKKSGLSNIWNAHEDTYTDSGHYYSYRRATHAGEEDYGRLISAIMLHGGP</sequence>
<dbReference type="CDD" id="cd16833">
    <property type="entry name" value="YfiH"/>
    <property type="match status" value="1"/>
</dbReference>
<dbReference type="KEGG" id="tmk:QGN29_08850"/>
<dbReference type="Pfam" id="PF02578">
    <property type="entry name" value="Cu-oxidase_4"/>
    <property type="match status" value="1"/>
</dbReference>